<dbReference type="SFLD" id="SFLDG01129">
    <property type="entry name" value="C1.5:_HAD__Beta-PGM__Phosphata"/>
    <property type="match status" value="1"/>
</dbReference>
<dbReference type="InterPro" id="IPR023214">
    <property type="entry name" value="HAD_sf"/>
</dbReference>
<dbReference type="GO" id="GO:0016787">
    <property type="term" value="F:hydrolase activity"/>
    <property type="evidence" value="ECO:0007669"/>
    <property type="project" value="UniProtKB-KW"/>
</dbReference>
<organism evidence="1 2">
    <name type="scientific">Fictibacillus terranigra</name>
    <dbReference type="NCBI Taxonomy" id="3058424"/>
    <lineage>
        <taxon>Bacteria</taxon>
        <taxon>Bacillati</taxon>
        <taxon>Bacillota</taxon>
        <taxon>Bacilli</taxon>
        <taxon>Bacillales</taxon>
        <taxon>Fictibacillaceae</taxon>
        <taxon>Fictibacillus</taxon>
    </lineage>
</organism>
<protein>
    <submittedName>
        <fullName evidence="1">HAD family hydrolase</fullName>
    </submittedName>
</protein>
<gene>
    <name evidence="1" type="ORF">QYF49_17325</name>
</gene>
<dbReference type="Gene3D" id="1.10.150.240">
    <property type="entry name" value="Putative phosphatase, domain 2"/>
    <property type="match status" value="1"/>
</dbReference>
<dbReference type="PANTHER" id="PTHR47478">
    <property type="match status" value="1"/>
</dbReference>
<dbReference type="PANTHER" id="PTHR47478:SF1">
    <property type="entry name" value="PYRIMIDINE 5'-NUCLEOTIDASE YJJG"/>
    <property type="match status" value="1"/>
</dbReference>
<dbReference type="EMBL" id="JAUHLN010000003">
    <property type="protein sequence ID" value="MDN4074747.1"/>
    <property type="molecule type" value="Genomic_DNA"/>
</dbReference>
<dbReference type="InterPro" id="IPR036412">
    <property type="entry name" value="HAD-like_sf"/>
</dbReference>
<keyword evidence="1" id="KW-0378">Hydrolase</keyword>
<dbReference type="NCBIfam" id="TIGR01549">
    <property type="entry name" value="HAD-SF-IA-v1"/>
    <property type="match status" value="1"/>
</dbReference>
<dbReference type="SUPFAM" id="SSF56784">
    <property type="entry name" value="HAD-like"/>
    <property type="match status" value="1"/>
</dbReference>
<sequence>MKANGIFFDLDNTLFNYDRAFGLAAVQSFSELCEEQMILGCAKENMRREWLKVFKTNCDRFWGDYECGALSRLAYQKKRFIASLRSCGLEAESNRAALGFEERLREYIPSYCQLYAGVSEMLQDLFDRNMLIGIITNGAETVQRKKIEALNLTKWIMPQHIFISDEMEVQKPDPAIFFKVQEQTNCGLPLYVGDSWDQDIYPAAKSGWKAVWLTTSESESLKTRSRLLDYRRAFSIYQLNQLIISYIE</sequence>
<dbReference type="InterPro" id="IPR041492">
    <property type="entry name" value="HAD_2"/>
</dbReference>
<keyword evidence="2" id="KW-1185">Reference proteome</keyword>
<dbReference type="InterPro" id="IPR052550">
    <property type="entry name" value="Pyrimidine_5'-ntase_YjjG"/>
</dbReference>
<evidence type="ECO:0000313" key="1">
    <source>
        <dbReference type="EMBL" id="MDN4074747.1"/>
    </source>
</evidence>
<dbReference type="InterPro" id="IPR023198">
    <property type="entry name" value="PGP-like_dom2"/>
</dbReference>
<comment type="caution">
    <text evidence="1">The sequence shown here is derived from an EMBL/GenBank/DDBJ whole genome shotgun (WGS) entry which is preliminary data.</text>
</comment>
<dbReference type="InterPro" id="IPR006439">
    <property type="entry name" value="HAD-SF_hydro_IA"/>
</dbReference>
<dbReference type="PRINTS" id="PR00413">
    <property type="entry name" value="HADHALOGNASE"/>
</dbReference>
<proteinExistence type="predicted"/>
<dbReference type="Gene3D" id="3.40.50.1000">
    <property type="entry name" value="HAD superfamily/HAD-like"/>
    <property type="match status" value="1"/>
</dbReference>
<dbReference type="Proteomes" id="UP001168694">
    <property type="component" value="Unassembled WGS sequence"/>
</dbReference>
<accession>A0ABT8EA07</accession>
<dbReference type="Pfam" id="PF13419">
    <property type="entry name" value="HAD_2"/>
    <property type="match status" value="1"/>
</dbReference>
<evidence type="ECO:0000313" key="2">
    <source>
        <dbReference type="Proteomes" id="UP001168694"/>
    </source>
</evidence>
<reference evidence="1" key="1">
    <citation type="submission" date="2023-06" db="EMBL/GenBank/DDBJ databases">
        <title>Draft Genome Sequences of Representative Paenibacillus Polymyxa, Bacillus cereus, Fictibacillus sp., and Brevibacillus agri Strains Isolated from Amazonian Dark Earth.</title>
        <authorList>
            <person name="Pellegrinetti T.A."/>
            <person name="Cunha I.C.M."/>
            <person name="Chaves M.G."/>
            <person name="Freitas A.S."/>
            <person name="Silva A.V.R."/>
            <person name="Tsai S.M."/>
            <person name="Mendes L.W."/>
        </authorList>
    </citation>
    <scope>NUCLEOTIDE SEQUENCE</scope>
    <source>
        <strain evidence="1">CENA-BCM004</strain>
    </source>
</reference>
<dbReference type="RefSeq" id="WP_290400854.1">
    <property type="nucleotide sequence ID" value="NZ_JAUHLN010000003.1"/>
</dbReference>
<dbReference type="SFLD" id="SFLDS00003">
    <property type="entry name" value="Haloacid_Dehalogenase"/>
    <property type="match status" value="1"/>
</dbReference>
<name>A0ABT8EA07_9BACL</name>